<evidence type="ECO:0000313" key="1">
    <source>
        <dbReference type="EMBL" id="KAJ8048787.1"/>
    </source>
</evidence>
<dbReference type="OrthoDB" id="6137013at2759"/>
<accession>A0A9Q1CNS7</accession>
<reference evidence="1" key="1">
    <citation type="submission" date="2021-10" db="EMBL/GenBank/DDBJ databases">
        <title>Tropical sea cucumber genome reveals ecological adaptation and Cuvierian tubules defense mechanism.</title>
        <authorList>
            <person name="Chen T."/>
        </authorList>
    </citation>
    <scope>NUCLEOTIDE SEQUENCE</scope>
    <source>
        <strain evidence="1">Nanhai2018</strain>
        <tissue evidence="1">Muscle</tissue>
    </source>
</reference>
<protein>
    <submittedName>
        <fullName evidence="1">Uncharacterized protein</fullName>
    </submittedName>
</protein>
<name>A0A9Q1CNS7_HOLLE</name>
<sequence length="156" mass="17944">MTKRRKMKLHLKKEERQQGWGSLPVYSKTLTGKNPFFEEMANPEKYPSGLMGLSKKRNVSTTIRRFLNQRLLNVDGRFARDIDYLFAAQYAAENKQVKSDVGIRLRQTRGTFMAGGNVTAGIVKDDTKIQEIIRKDQAFKSLKNVRGSPAYWQKTL</sequence>
<gene>
    <name evidence="1" type="ORF">HOLleu_01246</name>
</gene>
<comment type="caution">
    <text evidence="1">The sequence shown here is derived from an EMBL/GenBank/DDBJ whole genome shotgun (WGS) entry which is preliminary data.</text>
</comment>
<evidence type="ECO:0000313" key="2">
    <source>
        <dbReference type="Proteomes" id="UP001152320"/>
    </source>
</evidence>
<proteinExistence type="predicted"/>
<keyword evidence="2" id="KW-1185">Reference proteome</keyword>
<dbReference type="EMBL" id="JAIZAY010000001">
    <property type="protein sequence ID" value="KAJ8048787.1"/>
    <property type="molecule type" value="Genomic_DNA"/>
</dbReference>
<dbReference type="Proteomes" id="UP001152320">
    <property type="component" value="Chromosome 1"/>
</dbReference>
<organism evidence="1 2">
    <name type="scientific">Holothuria leucospilota</name>
    <name type="common">Black long sea cucumber</name>
    <name type="synonym">Mertensiothuria leucospilota</name>
    <dbReference type="NCBI Taxonomy" id="206669"/>
    <lineage>
        <taxon>Eukaryota</taxon>
        <taxon>Metazoa</taxon>
        <taxon>Echinodermata</taxon>
        <taxon>Eleutherozoa</taxon>
        <taxon>Echinozoa</taxon>
        <taxon>Holothuroidea</taxon>
        <taxon>Aspidochirotacea</taxon>
        <taxon>Aspidochirotida</taxon>
        <taxon>Holothuriidae</taxon>
        <taxon>Holothuria</taxon>
    </lineage>
</organism>
<dbReference type="AlphaFoldDB" id="A0A9Q1CNS7"/>